<reference evidence="1 2" key="1">
    <citation type="journal article" date="2019" name="Int. J. Syst. Evol. Microbiol.">
        <title>The Global Catalogue of Microorganisms (GCM) 10K type strain sequencing project: providing services to taxonomists for standard genome sequencing and annotation.</title>
        <authorList>
            <consortium name="The Broad Institute Genomics Platform"/>
            <consortium name="The Broad Institute Genome Sequencing Center for Infectious Disease"/>
            <person name="Wu L."/>
            <person name="Ma J."/>
        </authorList>
    </citation>
    <scope>NUCLEOTIDE SEQUENCE [LARGE SCALE GENOMIC DNA]</scope>
    <source>
        <strain evidence="1 2">JCM 12762</strain>
    </source>
</reference>
<dbReference type="EMBL" id="BAAAKW010000024">
    <property type="protein sequence ID" value="GAA1214801.1"/>
    <property type="molecule type" value="Genomic_DNA"/>
</dbReference>
<protein>
    <submittedName>
        <fullName evidence="1">Uncharacterized protein</fullName>
    </submittedName>
</protein>
<gene>
    <name evidence="1" type="ORF">GCM10009655_12560</name>
</gene>
<keyword evidence="2" id="KW-1185">Reference proteome</keyword>
<dbReference type="RefSeq" id="WP_343924207.1">
    <property type="nucleotide sequence ID" value="NZ_BAAAKW010000024.1"/>
</dbReference>
<organism evidence="1 2">
    <name type="scientific">Rhodoglobus aureus</name>
    <dbReference type="NCBI Taxonomy" id="191497"/>
    <lineage>
        <taxon>Bacteria</taxon>
        <taxon>Bacillati</taxon>
        <taxon>Actinomycetota</taxon>
        <taxon>Actinomycetes</taxon>
        <taxon>Micrococcales</taxon>
        <taxon>Microbacteriaceae</taxon>
        <taxon>Rhodoglobus</taxon>
    </lineage>
</organism>
<comment type="caution">
    <text evidence="1">The sequence shown here is derived from an EMBL/GenBank/DDBJ whole genome shotgun (WGS) entry which is preliminary data.</text>
</comment>
<evidence type="ECO:0000313" key="1">
    <source>
        <dbReference type="EMBL" id="GAA1214801.1"/>
    </source>
</evidence>
<dbReference type="Proteomes" id="UP001500943">
    <property type="component" value="Unassembled WGS sequence"/>
</dbReference>
<name>A0ABN1VNK3_9MICO</name>
<evidence type="ECO:0000313" key="2">
    <source>
        <dbReference type="Proteomes" id="UP001500943"/>
    </source>
</evidence>
<sequence>MDVDLARIAPQQNDDPRIPDAQLSASFARLCEQGILIPFIVLIMNRKLLRGANRIKSGPSSSAGQILTAVDDDGFISDPRLIQLVKRRNTLFTFAANDEHWF</sequence>
<accession>A0ABN1VNK3</accession>
<proteinExistence type="predicted"/>